<evidence type="ECO:0000256" key="1">
    <source>
        <dbReference type="ARBA" id="ARBA00022448"/>
    </source>
</evidence>
<dbReference type="SMART" id="SM00957">
    <property type="entry name" value="SecA_DEAD"/>
    <property type="match status" value="1"/>
</dbReference>
<dbReference type="Pfam" id="PF21090">
    <property type="entry name" value="P-loop_SecA"/>
    <property type="match status" value="1"/>
</dbReference>
<evidence type="ECO:0000256" key="4">
    <source>
        <dbReference type="ARBA" id="ARBA00022840"/>
    </source>
</evidence>
<sequence length="1991" mass="216262">MSQEEHFGGGGGAGGSDDDANNSDDATSNPSFQDHVHRDPAAHPQQQEEGDAAHTTREPVPLAAAAEVRATVTPIASGGGGSRPSNLLLSFAPSSPLTHAALLVYLLQLRTEATAAISACDGLQPGVAAAAAAAAPEASIGSVLSSAVASTAVHAEEVDAAIGICRALSGYSAIAHSQALHHSLPTAEFDAFCSFALSVWTISPNLKGKTLQEPVRYRVLTTTSIMLLWALSHDASPCPSSSATAIASLASAVAKAVSSGELMWEEVREWEHAWGRIGLLLHRQALNLHQSFQELAALVQMAANDVHYSTDPIKSIELLLAQRKRILLAIKKIKGQPSPAAATAAAAAGGLALGEFANDGGDSLLHTVLLRGIETIARLGATHPTQLAAMIKGTPSSADLITLEQLASSAEQRKEQRPFLLEIFKSKTVFPDWQLVHKLAVALAMQLHHPIAVWEGSVLAAYARQIDAAGPSPDWPEAKQVLQNLRTRKEDALLAPAELDALIRAAAAVPPPTDAAVAPLVNVELKYRHLHSKTIDVSIFSQDVCSQTVEHAADWFALVNPTSASTLEALATVCDYIISQRTVAATSTDGGRALDAVFAVMLANSMRTLLPDQRLARTAAIVPVLKRHAKTLLEGTLPTKSVSVFFDTLSTARQQSNAAELAGMQAIFTEFLRQWKAQQSCAAELVQLAVQHAATTAAPDGILLRLGWLVAGDSSSNNRFLGREIVAHRQAGAYLRHLPALYPSSDQAVLGKLAKLCGLDIPMTTAVSESPALADNELIRFALQAKPAPWSAELWIAFVGAASMFWSGDSTARMCMALVDQLVDKLQGQQHVSVVLSAVAAAARQSRRAATLLANGQSAAAPAEAATTAHQQPRAGYDSSLRHWLADFLPLEDVTRGGVSLTTEAITKGAEESMAAPESLLEFAQRVAKLRIHLYELRFPEKSLEQVIEEFEQQMVTLPAAEFKVIVDQFRLIKAQYMRDAVHEWDEARLRAAIRAHRAAIAHADGTGRGGAGLAPDLATRFDLTSLVLIREAIRIHKGYRPYNTQMLVVLSLLATPRKGRLGQVKTGQGKSVVVSMLAATMAMRGHPVDIVTSSVSLARRDAKEMAGFFHLFDLKVTHNTDKNPTHQQNYAAEIVYGDAFHFEHAQLMDSYDFETVRTPRPYGIAIVDEVDSMLIDRASFSTRIIYQSELFYRVQWIYPILLQLSQASPPPSAADMTATVLQSKPFKQCSDFIKEFVQSQLPYWARSAVRARHLQRARDYIVVPEGIKIVDFEHTGEIHENMFHMASLHQLLELREGLRPSLDRLMGCHLSHITLFNKYTRILGLSGTLGDETERKELLAFYDLDTFDVPVHTMGKLDVRSPVITGGRVEWFDSIQAEMLQQAKVGRPVLILFRSIADCNEFHKSCNSLTSGLLAAQDSEGALPIQFQLLNGVQAEEEEAVVSRAGKEGVITLATNMAGRGTDIRTWKRAEANGGTHVILTFFPLNERVQAQAFGRTARQGKQGSVRFVLNTSDLSKHISQLPPPLQAPGAAAADVVAGLAALRLAREQISSQMRLRVHGPLAIWQDSIVDRFCQRMAVWKKNTNYDSHAMDGARAQWVTFFSLLNLAVIAVEAHSDDHTQDAVAKSEGAVKEFIQENETKFTNTINQIQKSLEKGDAIKDPIIMIDKAFGLIDDSSYDEAVSVSSNAIKVDSDYSRAYSALATAYASMPNKQSNAKSAWQKCEAATKRALEIDPTNRAELIMRVLALRALGRGAEANEAQNEAIKALTTKQLTTDLAPPAASSATSPTSSSLNSQTYTDICNVCYKLESVANSGDLRKDLLDRAISLSPTPEWALRLRARWHIKRHEVTMALQDLDRALLCKPTAEQLKFIGMTRNWAYRKQGTIMADAQRYPEAIAWFAGAFQFHPATSGHLVTLSFYHAKAGNKALAYTIACDAVRLNPNDDDAYVNRGAYGAAAGVPVHQRRADFLKALQLNPKNELARSNLRSLN</sequence>
<name>A0A0D2X2P3_CAPO3</name>
<keyword evidence="2" id="KW-0963">Cytoplasm</keyword>
<keyword evidence="14" id="KW-1185">Reference proteome</keyword>
<keyword evidence="5" id="KW-0653">Protein transport</keyword>
<evidence type="ECO:0000259" key="11">
    <source>
        <dbReference type="PROSITE" id="PS51194"/>
    </source>
</evidence>
<dbReference type="PANTHER" id="PTHR30612:SF0">
    <property type="entry name" value="CHLOROPLAST PROTEIN-TRANSPORTING ATPASE"/>
    <property type="match status" value="1"/>
</dbReference>
<dbReference type="PROSITE" id="PS51196">
    <property type="entry name" value="SECA_MOTOR_DEAD"/>
    <property type="match status" value="1"/>
</dbReference>
<keyword evidence="6" id="KW-1278">Translocase</keyword>
<evidence type="ECO:0000256" key="3">
    <source>
        <dbReference type="ARBA" id="ARBA00022741"/>
    </source>
</evidence>
<keyword evidence="3" id="KW-0547">Nucleotide-binding</keyword>
<dbReference type="Gene3D" id="3.90.1440.10">
    <property type="entry name" value="SecA, preprotein cross-linking domain"/>
    <property type="match status" value="1"/>
</dbReference>
<evidence type="ECO:0000313" key="13">
    <source>
        <dbReference type="EMBL" id="KJE92909.1"/>
    </source>
</evidence>
<evidence type="ECO:0000259" key="10">
    <source>
        <dbReference type="PROSITE" id="PS51192"/>
    </source>
</evidence>
<dbReference type="InterPro" id="IPR000185">
    <property type="entry name" value="SecA"/>
</dbReference>
<dbReference type="Gene3D" id="3.40.50.300">
    <property type="entry name" value="P-loop containing nucleotide triphosphate hydrolases"/>
    <property type="match status" value="2"/>
</dbReference>
<dbReference type="PROSITE" id="PS51192">
    <property type="entry name" value="HELICASE_ATP_BIND_1"/>
    <property type="match status" value="1"/>
</dbReference>
<evidence type="ECO:0000256" key="5">
    <source>
        <dbReference type="ARBA" id="ARBA00022927"/>
    </source>
</evidence>
<feature type="domain" description="Helicase C-terminal" evidence="11">
    <location>
        <begin position="1375"/>
        <end position="1545"/>
    </location>
</feature>
<dbReference type="InParanoid" id="A0A0D2X2P3"/>
<dbReference type="Proteomes" id="UP000008743">
    <property type="component" value="Unassembled WGS sequence"/>
</dbReference>
<dbReference type="Pfam" id="PF07517">
    <property type="entry name" value="SecA_DEAD"/>
    <property type="match status" value="1"/>
</dbReference>
<evidence type="ECO:0000256" key="2">
    <source>
        <dbReference type="ARBA" id="ARBA00022490"/>
    </source>
</evidence>
<evidence type="ECO:0000256" key="9">
    <source>
        <dbReference type="SAM" id="MobiDB-lite"/>
    </source>
</evidence>
<dbReference type="STRING" id="595528.A0A0D2X2P3"/>
<dbReference type="InterPro" id="IPR027417">
    <property type="entry name" value="P-loop_NTPase"/>
</dbReference>
<keyword evidence="4" id="KW-0067">ATP-binding</keyword>
<evidence type="ECO:0008006" key="15">
    <source>
        <dbReference type="Google" id="ProtNLM"/>
    </source>
</evidence>
<keyword evidence="1" id="KW-0813">Transport</keyword>
<feature type="domain" description="SecA family profile" evidence="12">
    <location>
        <begin position="950"/>
        <end position="1539"/>
    </location>
</feature>
<dbReference type="InterPro" id="IPR014018">
    <property type="entry name" value="SecA_motor_DEAD"/>
</dbReference>
<organism evidence="13 14">
    <name type="scientific">Capsaspora owczarzaki (strain ATCC 30864)</name>
    <dbReference type="NCBI Taxonomy" id="595528"/>
    <lineage>
        <taxon>Eukaryota</taxon>
        <taxon>Filasterea</taxon>
        <taxon>Capsaspora</taxon>
    </lineage>
</organism>
<evidence type="ECO:0000259" key="12">
    <source>
        <dbReference type="PROSITE" id="PS51196"/>
    </source>
</evidence>
<reference evidence="14" key="1">
    <citation type="submission" date="2011-02" db="EMBL/GenBank/DDBJ databases">
        <title>The Genome Sequence of Capsaspora owczarzaki ATCC 30864.</title>
        <authorList>
            <person name="Russ C."/>
            <person name="Cuomo C."/>
            <person name="Burger G."/>
            <person name="Gray M.W."/>
            <person name="Holland P.W.H."/>
            <person name="King N."/>
            <person name="Lang F.B.F."/>
            <person name="Roger A.J."/>
            <person name="Ruiz-Trillo I."/>
            <person name="Young S.K."/>
            <person name="Zeng Q."/>
            <person name="Gargeya S."/>
            <person name="Alvarado L."/>
            <person name="Berlin A."/>
            <person name="Chapman S.B."/>
            <person name="Chen Z."/>
            <person name="Freedman E."/>
            <person name="Gellesch M."/>
            <person name="Goldberg J."/>
            <person name="Griggs A."/>
            <person name="Gujja S."/>
            <person name="Heilman E."/>
            <person name="Heiman D."/>
            <person name="Howarth C."/>
            <person name="Mehta T."/>
            <person name="Neiman D."/>
            <person name="Pearson M."/>
            <person name="Roberts A."/>
            <person name="Saif S."/>
            <person name="Shea T."/>
            <person name="Shenoy N."/>
            <person name="Sisk P."/>
            <person name="Stolte C."/>
            <person name="Sykes S."/>
            <person name="White J."/>
            <person name="Yandava C."/>
            <person name="Haas B."/>
            <person name="Nusbaum C."/>
            <person name="Birren B."/>
        </authorList>
    </citation>
    <scope>NUCLEOTIDE SEQUENCE</scope>
    <source>
        <strain evidence="14">ATCC 30864</strain>
    </source>
</reference>
<keyword evidence="8" id="KW-0472">Membrane</keyword>
<evidence type="ECO:0000256" key="7">
    <source>
        <dbReference type="ARBA" id="ARBA00023010"/>
    </source>
</evidence>
<dbReference type="InterPro" id="IPR001650">
    <property type="entry name" value="Helicase_C-like"/>
</dbReference>
<dbReference type="OrthoDB" id="10038397at2759"/>
<evidence type="ECO:0000313" key="14">
    <source>
        <dbReference type="Proteomes" id="UP000008743"/>
    </source>
</evidence>
<dbReference type="InterPro" id="IPR011990">
    <property type="entry name" value="TPR-like_helical_dom_sf"/>
</dbReference>
<dbReference type="GO" id="GO:0006886">
    <property type="term" value="P:intracellular protein transport"/>
    <property type="evidence" value="ECO:0007669"/>
    <property type="project" value="InterPro"/>
</dbReference>
<evidence type="ECO:0000256" key="6">
    <source>
        <dbReference type="ARBA" id="ARBA00022967"/>
    </source>
</evidence>
<proteinExistence type="predicted"/>
<dbReference type="PROSITE" id="PS51194">
    <property type="entry name" value="HELICASE_CTER"/>
    <property type="match status" value="1"/>
</dbReference>
<keyword evidence="7" id="KW-0811">Translocation</keyword>
<dbReference type="GO" id="GO:0005524">
    <property type="term" value="F:ATP binding"/>
    <property type="evidence" value="ECO:0007669"/>
    <property type="project" value="UniProtKB-KW"/>
</dbReference>
<feature type="domain" description="Helicase ATP-binding" evidence="10">
    <location>
        <begin position="1052"/>
        <end position="1348"/>
    </location>
</feature>
<dbReference type="EMBL" id="KE346364">
    <property type="protein sequence ID" value="KJE92909.1"/>
    <property type="molecule type" value="Genomic_DNA"/>
</dbReference>
<feature type="region of interest" description="Disordered" evidence="9">
    <location>
        <begin position="1"/>
        <end position="56"/>
    </location>
</feature>
<dbReference type="SUPFAM" id="SSF52540">
    <property type="entry name" value="P-loop containing nucleoside triphosphate hydrolases"/>
    <property type="match status" value="2"/>
</dbReference>
<dbReference type="InterPro" id="IPR044722">
    <property type="entry name" value="SecA_SF2_C"/>
</dbReference>
<evidence type="ECO:0000256" key="8">
    <source>
        <dbReference type="ARBA" id="ARBA00023136"/>
    </source>
</evidence>
<dbReference type="GO" id="GO:0017038">
    <property type="term" value="P:protein import"/>
    <property type="evidence" value="ECO:0007669"/>
    <property type="project" value="InterPro"/>
</dbReference>
<protein>
    <recommendedName>
        <fullName evidence="15">Protein translocase subunit SecA</fullName>
    </recommendedName>
</protein>
<accession>A0A0D2X2P3</accession>
<dbReference type="GO" id="GO:0016020">
    <property type="term" value="C:membrane"/>
    <property type="evidence" value="ECO:0007669"/>
    <property type="project" value="InterPro"/>
</dbReference>
<dbReference type="InterPro" id="IPR011115">
    <property type="entry name" value="SecA_DEAD"/>
</dbReference>
<dbReference type="SUPFAM" id="SSF48452">
    <property type="entry name" value="TPR-like"/>
    <property type="match status" value="2"/>
</dbReference>
<dbReference type="PANTHER" id="PTHR30612">
    <property type="entry name" value="SECA INNER MEMBRANE COMPONENT OF SEC PROTEIN SECRETION SYSTEM"/>
    <property type="match status" value="1"/>
</dbReference>
<dbReference type="GO" id="GO:0006605">
    <property type="term" value="P:protein targeting"/>
    <property type="evidence" value="ECO:0007669"/>
    <property type="project" value="InterPro"/>
</dbReference>
<dbReference type="eggNOG" id="ENOG502QS7I">
    <property type="taxonomic scope" value="Eukaryota"/>
</dbReference>
<dbReference type="PRINTS" id="PR00906">
    <property type="entry name" value="SECA"/>
</dbReference>
<gene>
    <name evidence="13" type="ORF">CAOG_003791</name>
</gene>
<dbReference type="InterPro" id="IPR014001">
    <property type="entry name" value="Helicase_ATP-bd"/>
</dbReference>
<dbReference type="Gene3D" id="1.25.40.10">
    <property type="entry name" value="Tetratricopeptide repeat domain"/>
    <property type="match status" value="2"/>
</dbReference>